<accession>A0ABP8B3S1</accession>
<feature type="signal peptide" evidence="1">
    <location>
        <begin position="1"/>
        <end position="28"/>
    </location>
</feature>
<sequence length="156" mass="17889">MRKLRSVLVGTALAGALAAGIVAAPAQAATTSSATAGAASVAQAQYTKHWFSGYSSFGRGESRSERSYYKGYWYYSNGRYYFDINTWDRDRDRENSFIDFYYHDDRGWHNRRFNTGGHHEWKFSYSAKGGFDGFRVRIGEGRSGDFDWGNYYRHSF</sequence>
<comment type="caution">
    <text evidence="2">The sequence shown here is derived from an EMBL/GenBank/DDBJ whole genome shotgun (WGS) entry which is preliminary data.</text>
</comment>
<evidence type="ECO:0000313" key="3">
    <source>
        <dbReference type="Proteomes" id="UP001501251"/>
    </source>
</evidence>
<keyword evidence="3" id="KW-1185">Reference proteome</keyword>
<feature type="chain" id="PRO_5045477774" evidence="1">
    <location>
        <begin position="29"/>
        <end position="156"/>
    </location>
</feature>
<reference evidence="3" key="1">
    <citation type="journal article" date="2019" name="Int. J. Syst. Evol. Microbiol.">
        <title>The Global Catalogue of Microorganisms (GCM) 10K type strain sequencing project: providing services to taxonomists for standard genome sequencing and annotation.</title>
        <authorList>
            <consortium name="The Broad Institute Genomics Platform"/>
            <consortium name="The Broad Institute Genome Sequencing Center for Infectious Disease"/>
            <person name="Wu L."/>
            <person name="Ma J."/>
        </authorList>
    </citation>
    <scope>NUCLEOTIDE SEQUENCE [LARGE SCALE GENOMIC DNA]</scope>
    <source>
        <strain evidence="3">JCM 17388</strain>
    </source>
</reference>
<dbReference type="Proteomes" id="UP001501251">
    <property type="component" value="Unassembled WGS sequence"/>
</dbReference>
<organism evidence="2 3">
    <name type="scientific">Streptosporangium oxazolinicum</name>
    <dbReference type="NCBI Taxonomy" id="909287"/>
    <lineage>
        <taxon>Bacteria</taxon>
        <taxon>Bacillati</taxon>
        <taxon>Actinomycetota</taxon>
        <taxon>Actinomycetes</taxon>
        <taxon>Streptosporangiales</taxon>
        <taxon>Streptosporangiaceae</taxon>
        <taxon>Streptosporangium</taxon>
    </lineage>
</organism>
<evidence type="ECO:0000313" key="2">
    <source>
        <dbReference type="EMBL" id="GAA4197295.1"/>
    </source>
</evidence>
<dbReference type="RefSeq" id="WP_344920059.1">
    <property type="nucleotide sequence ID" value="NZ_BAABAQ010000008.1"/>
</dbReference>
<dbReference type="EMBL" id="BAABAQ010000008">
    <property type="protein sequence ID" value="GAA4197295.1"/>
    <property type="molecule type" value="Genomic_DNA"/>
</dbReference>
<name>A0ABP8B3S1_9ACTN</name>
<keyword evidence="1" id="KW-0732">Signal</keyword>
<gene>
    <name evidence="2" type="ORF">GCM10022252_46000</name>
</gene>
<proteinExistence type="predicted"/>
<protein>
    <submittedName>
        <fullName evidence="2">Uncharacterized protein</fullName>
    </submittedName>
</protein>
<evidence type="ECO:0000256" key="1">
    <source>
        <dbReference type="SAM" id="SignalP"/>
    </source>
</evidence>